<dbReference type="AlphaFoldDB" id="A0A081PM66"/>
<comment type="caution">
    <text evidence="2">The sequence shown here is derived from an EMBL/GenBank/DDBJ whole genome shotgun (WGS) entry which is preliminary data.</text>
</comment>
<protein>
    <submittedName>
        <fullName evidence="2">Uncharacterized protein</fullName>
    </submittedName>
</protein>
<feature type="chain" id="PRO_5001762023" evidence="1">
    <location>
        <begin position="22"/>
        <end position="222"/>
    </location>
</feature>
<name>A0A081PM66_9SPHI</name>
<organism evidence="2 3">
    <name type="scientific">Pedobacter antarcticus 4BY</name>
    <dbReference type="NCBI Taxonomy" id="1358423"/>
    <lineage>
        <taxon>Bacteria</taxon>
        <taxon>Pseudomonadati</taxon>
        <taxon>Bacteroidota</taxon>
        <taxon>Sphingobacteriia</taxon>
        <taxon>Sphingobacteriales</taxon>
        <taxon>Sphingobacteriaceae</taxon>
        <taxon>Pedobacter</taxon>
    </lineage>
</organism>
<feature type="signal peptide" evidence="1">
    <location>
        <begin position="1"/>
        <end position="21"/>
    </location>
</feature>
<gene>
    <name evidence="2" type="ORF">N180_12030</name>
</gene>
<dbReference type="OrthoDB" id="680837at2"/>
<dbReference type="EMBL" id="JNFF01000001">
    <property type="protein sequence ID" value="KEQ31789.1"/>
    <property type="molecule type" value="Genomic_DNA"/>
</dbReference>
<dbReference type="eggNOG" id="ENOG5033436">
    <property type="taxonomic scope" value="Bacteria"/>
</dbReference>
<proteinExistence type="predicted"/>
<keyword evidence="3" id="KW-1185">Reference proteome</keyword>
<keyword evidence="1" id="KW-0732">Signal</keyword>
<evidence type="ECO:0000313" key="3">
    <source>
        <dbReference type="Proteomes" id="UP000028007"/>
    </source>
</evidence>
<reference evidence="2 3" key="1">
    <citation type="journal article" date="1992" name="Int. J. Syst. Bacteriol.">
        <title>Sphingobacterium antarcticus sp. nov. a Psychrotrophic Bacterium from the Soils of Schirmacher Oasis, Antarctica.</title>
        <authorList>
            <person name="Shivaji S."/>
            <person name="Ray M.K."/>
            <person name="Rao N.S."/>
            <person name="Saiserr L."/>
            <person name="Jagannadham M.V."/>
            <person name="Kumar G.S."/>
            <person name="Reddy G."/>
            <person name="Bhargava P.M."/>
        </authorList>
    </citation>
    <scope>NUCLEOTIDE SEQUENCE [LARGE SCALE GENOMIC DNA]</scope>
    <source>
        <strain evidence="2 3">4BY</strain>
    </source>
</reference>
<evidence type="ECO:0000313" key="2">
    <source>
        <dbReference type="EMBL" id="KEQ31789.1"/>
    </source>
</evidence>
<sequence length="222" mass="25330">MKITLFTIAVSLLLLFKNAHAQHVFLSDNYGKPVVEHKYENLNGSTYLFDNWEPGIVKLGNGSVLKDIELKFDMVNEVVLFKGKNGETLRFVEDVKEFTFLTPQNHKIFRSGFGLVKGATGDTYYEILFDGTIKLLKRTKKLIIESKGYNSATVNKNVDSLVKYYYVNENGKIEEFKTAKKPIISLLSSRAKEIENLIAAEHLDLKNDIDLAKIFKYYNSTL</sequence>
<dbReference type="RefSeq" id="WP_037437569.1">
    <property type="nucleotide sequence ID" value="NZ_JNFF01000001.1"/>
</dbReference>
<evidence type="ECO:0000256" key="1">
    <source>
        <dbReference type="SAM" id="SignalP"/>
    </source>
</evidence>
<accession>A0A081PM66</accession>
<dbReference type="Proteomes" id="UP000028007">
    <property type="component" value="Unassembled WGS sequence"/>
</dbReference>